<proteinExistence type="predicted"/>
<gene>
    <name evidence="1" type="ORF">PAXRUDRAFT_157606</name>
</gene>
<dbReference type="HOGENOM" id="CLU_192404_0_0_1"/>
<dbReference type="InParanoid" id="A0A0D0DHC8"/>
<organism evidence="1 2">
    <name type="scientific">Paxillus rubicundulus Ve08.2h10</name>
    <dbReference type="NCBI Taxonomy" id="930991"/>
    <lineage>
        <taxon>Eukaryota</taxon>
        <taxon>Fungi</taxon>
        <taxon>Dikarya</taxon>
        <taxon>Basidiomycota</taxon>
        <taxon>Agaricomycotina</taxon>
        <taxon>Agaricomycetes</taxon>
        <taxon>Agaricomycetidae</taxon>
        <taxon>Boletales</taxon>
        <taxon>Paxilineae</taxon>
        <taxon>Paxillaceae</taxon>
        <taxon>Paxillus</taxon>
    </lineage>
</organism>
<name>A0A0D0DHC8_9AGAM</name>
<dbReference type="OrthoDB" id="10371424at2759"/>
<reference evidence="2" key="2">
    <citation type="submission" date="2015-01" db="EMBL/GenBank/DDBJ databases">
        <title>Evolutionary Origins and Diversification of the Mycorrhizal Mutualists.</title>
        <authorList>
            <consortium name="DOE Joint Genome Institute"/>
            <consortium name="Mycorrhizal Genomics Consortium"/>
            <person name="Kohler A."/>
            <person name="Kuo A."/>
            <person name="Nagy L.G."/>
            <person name="Floudas D."/>
            <person name="Copeland A."/>
            <person name="Barry K.W."/>
            <person name="Cichocki N."/>
            <person name="Veneault-Fourrey C."/>
            <person name="LaButti K."/>
            <person name="Lindquist E.A."/>
            <person name="Lipzen A."/>
            <person name="Lundell T."/>
            <person name="Morin E."/>
            <person name="Murat C."/>
            <person name="Riley R."/>
            <person name="Ohm R."/>
            <person name="Sun H."/>
            <person name="Tunlid A."/>
            <person name="Henrissat B."/>
            <person name="Grigoriev I.V."/>
            <person name="Hibbett D.S."/>
            <person name="Martin F."/>
        </authorList>
    </citation>
    <scope>NUCLEOTIDE SEQUENCE [LARGE SCALE GENOMIC DNA]</scope>
    <source>
        <strain evidence="2">Ve08.2h10</strain>
    </source>
</reference>
<sequence>MVVDSAMLVHGESTQDHVGTKQGTVIAIWLEHTTKEIVSYDTVPLNCKEHKWQWMRWELSTE</sequence>
<dbReference type="Proteomes" id="UP000054538">
    <property type="component" value="Unassembled WGS sequence"/>
</dbReference>
<reference evidence="1 2" key="1">
    <citation type="submission" date="2014-04" db="EMBL/GenBank/DDBJ databases">
        <authorList>
            <consortium name="DOE Joint Genome Institute"/>
            <person name="Kuo A."/>
            <person name="Kohler A."/>
            <person name="Jargeat P."/>
            <person name="Nagy L.G."/>
            <person name="Floudas D."/>
            <person name="Copeland A."/>
            <person name="Barry K.W."/>
            <person name="Cichocki N."/>
            <person name="Veneault-Fourrey C."/>
            <person name="LaButti K."/>
            <person name="Lindquist E.A."/>
            <person name="Lipzen A."/>
            <person name="Lundell T."/>
            <person name="Morin E."/>
            <person name="Murat C."/>
            <person name="Sun H."/>
            <person name="Tunlid A."/>
            <person name="Henrissat B."/>
            <person name="Grigoriev I.V."/>
            <person name="Hibbett D.S."/>
            <person name="Martin F."/>
            <person name="Nordberg H.P."/>
            <person name="Cantor M.N."/>
            <person name="Hua S.X."/>
        </authorList>
    </citation>
    <scope>NUCLEOTIDE SEQUENCE [LARGE SCALE GENOMIC DNA]</scope>
    <source>
        <strain evidence="1 2">Ve08.2h10</strain>
    </source>
</reference>
<dbReference type="EMBL" id="KN825924">
    <property type="protein sequence ID" value="KIK80829.1"/>
    <property type="molecule type" value="Genomic_DNA"/>
</dbReference>
<keyword evidence="2" id="KW-1185">Reference proteome</keyword>
<evidence type="ECO:0000313" key="2">
    <source>
        <dbReference type="Proteomes" id="UP000054538"/>
    </source>
</evidence>
<dbReference type="AlphaFoldDB" id="A0A0D0DHC8"/>
<evidence type="ECO:0000313" key="1">
    <source>
        <dbReference type="EMBL" id="KIK80829.1"/>
    </source>
</evidence>
<protein>
    <submittedName>
        <fullName evidence="1">Uncharacterized protein</fullName>
    </submittedName>
</protein>
<accession>A0A0D0DHC8</accession>